<dbReference type="GO" id="GO:0003824">
    <property type="term" value="F:catalytic activity"/>
    <property type="evidence" value="ECO:0007669"/>
    <property type="project" value="InterPro"/>
</dbReference>
<dbReference type="OrthoDB" id="9789603at2"/>
<proteinExistence type="predicted"/>
<comment type="caution">
    <text evidence="2">The sequence shown here is derived from an EMBL/GenBank/DDBJ whole genome shotgun (WGS) entry which is preliminary data.</text>
</comment>
<sequence length="433" mass="46584">MTTFPFTFEQNFLRGQHETDGSVAGFGQRPISSGAVRIRGPLDPSRLTAAIQRAVGLHPQTRAAVQPDGQAIHATATVPLGQHELALDEDTPGGRDRSAEEFVASCEANPFSERDFPPLRADLGRFDDDDAVLVLVGFLPLIDVWSIEVLLRDITRLYAGEEITAPPSYSDYAAQQDGVSNGSAWAERLSGTEAYVLESDRPAAEHPSGTTRVHRFQIDTRTSGGLDRIAEETRSSGYMVLLAAHTIELARSTGRRQGLVWMLTAGPGRRDDKWADTVGYFANMCPLPVDLAGCSTFRDAVLAVRGAALRSLTHEIPFVELLAVAGPQLAGLERPGMVVPGFAMFQSPAGAQMADAEGVRFDSIHRTRSQDAGPGIPDDAILWTIERGSDGAIYYALSSSVDRWAAPSVRAMAEGFTQSLDALVAAPDQPIDL</sequence>
<gene>
    <name evidence="2" type="ORF">EDD34_0588</name>
</gene>
<name>A0A3N4Z494_9MICO</name>
<dbReference type="GO" id="GO:0043041">
    <property type="term" value="P:amino acid activation for nonribosomal peptide biosynthetic process"/>
    <property type="evidence" value="ECO:0007669"/>
    <property type="project" value="TreeGrafter"/>
</dbReference>
<feature type="domain" description="Condensation" evidence="1">
    <location>
        <begin position="35"/>
        <end position="323"/>
    </location>
</feature>
<dbReference type="GO" id="GO:0044550">
    <property type="term" value="P:secondary metabolite biosynthetic process"/>
    <property type="evidence" value="ECO:0007669"/>
    <property type="project" value="TreeGrafter"/>
</dbReference>
<dbReference type="InterPro" id="IPR023213">
    <property type="entry name" value="CAT-like_dom_sf"/>
</dbReference>
<dbReference type="PANTHER" id="PTHR45527">
    <property type="entry name" value="NONRIBOSOMAL PEPTIDE SYNTHETASE"/>
    <property type="match status" value="1"/>
</dbReference>
<evidence type="ECO:0000259" key="1">
    <source>
        <dbReference type="Pfam" id="PF00668"/>
    </source>
</evidence>
<organism evidence="2 3">
    <name type="scientific">Myceligenerans xiligouense</name>
    <dbReference type="NCBI Taxonomy" id="253184"/>
    <lineage>
        <taxon>Bacteria</taxon>
        <taxon>Bacillati</taxon>
        <taxon>Actinomycetota</taxon>
        <taxon>Actinomycetes</taxon>
        <taxon>Micrococcales</taxon>
        <taxon>Promicromonosporaceae</taxon>
        <taxon>Myceligenerans</taxon>
    </lineage>
</organism>
<dbReference type="Gene3D" id="3.30.559.30">
    <property type="entry name" value="Nonribosomal peptide synthetase, condensation domain"/>
    <property type="match status" value="1"/>
</dbReference>
<dbReference type="Gene3D" id="3.30.559.10">
    <property type="entry name" value="Chloramphenicol acetyltransferase-like domain"/>
    <property type="match status" value="1"/>
</dbReference>
<keyword evidence="3" id="KW-1185">Reference proteome</keyword>
<protein>
    <submittedName>
        <fullName evidence="2">Condensation domain-containing protein</fullName>
    </submittedName>
</protein>
<accession>A0A3N4Z494</accession>
<dbReference type="Pfam" id="PF00668">
    <property type="entry name" value="Condensation"/>
    <property type="match status" value="1"/>
</dbReference>
<dbReference type="GO" id="GO:0031177">
    <property type="term" value="F:phosphopantetheine binding"/>
    <property type="evidence" value="ECO:0007669"/>
    <property type="project" value="TreeGrafter"/>
</dbReference>
<dbReference type="PANTHER" id="PTHR45527:SF1">
    <property type="entry name" value="FATTY ACID SYNTHASE"/>
    <property type="match status" value="1"/>
</dbReference>
<dbReference type="GO" id="GO:0005737">
    <property type="term" value="C:cytoplasm"/>
    <property type="evidence" value="ECO:0007669"/>
    <property type="project" value="TreeGrafter"/>
</dbReference>
<dbReference type="SUPFAM" id="SSF52777">
    <property type="entry name" value="CoA-dependent acyltransferases"/>
    <property type="match status" value="2"/>
</dbReference>
<reference evidence="2 3" key="1">
    <citation type="submission" date="2018-11" db="EMBL/GenBank/DDBJ databases">
        <title>Sequencing the genomes of 1000 actinobacteria strains.</title>
        <authorList>
            <person name="Klenk H.-P."/>
        </authorList>
    </citation>
    <scope>NUCLEOTIDE SEQUENCE [LARGE SCALE GENOMIC DNA]</scope>
    <source>
        <strain evidence="2 3">DSM 15700</strain>
    </source>
</reference>
<evidence type="ECO:0000313" key="3">
    <source>
        <dbReference type="Proteomes" id="UP000280501"/>
    </source>
</evidence>
<dbReference type="AlphaFoldDB" id="A0A3N4Z494"/>
<dbReference type="EMBL" id="RKQZ01000001">
    <property type="protein sequence ID" value="RPF20012.1"/>
    <property type="molecule type" value="Genomic_DNA"/>
</dbReference>
<dbReference type="GO" id="GO:0008610">
    <property type="term" value="P:lipid biosynthetic process"/>
    <property type="evidence" value="ECO:0007669"/>
    <property type="project" value="UniProtKB-ARBA"/>
</dbReference>
<dbReference type="InterPro" id="IPR001242">
    <property type="entry name" value="Condensation_dom"/>
</dbReference>
<dbReference type="Proteomes" id="UP000280501">
    <property type="component" value="Unassembled WGS sequence"/>
</dbReference>
<evidence type="ECO:0000313" key="2">
    <source>
        <dbReference type="EMBL" id="RPF20012.1"/>
    </source>
</evidence>
<dbReference type="RefSeq" id="WP_123813237.1">
    <property type="nucleotide sequence ID" value="NZ_RKQZ01000001.1"/>
</dbReference>